<organism evidence="1 2">
    <name type="scientific">Macrostomum lignano</name>
    <dbReference type="NCBI Taxonomy" id="282301"/>
    <lineage>
        <taxon>Eukaryota</taxon>
        <taxon>Metazoa</taxon>
        <taxon>Spiralia</taxon>
        <taxon>Lophotrochozoa</taxon>
        <taxon>Platyhelminthes</taxon>
        <taxon>Rhabditophora</taxon>
        <taxon>Macrostomorpha</taxon>
        <taxon>Macrostomida</taxon>
        <taxon>Macrostomidae</taxon>
        <taxon>Macrostomum</taxon>
    </lineage>
</organism>
<protein>
    <submittedName>
        <fullName evidence="2">Secreted protein</fullName>
    </submittedName>
</protein>
<reference evidence="2" key="1">
    <citation type="submission" date="2016-11" db="UniProtKB">
        <authorList>
            <consortium name="WormBaseParasite"/>
        </authorList>
    </citation>
    <scope>IDENTIFICATION</scope>
</reference>
<proteinExistence type="predicted"/>
<accession>A0A1I8FDM0</accession>
<keyword evidence="1" id="KW-1185">Reference proteome</keyword>
<sequence>IRPRTVPDFLTLESTITCLVTHTALTTDVRNRHGCGAAHSLANSQLAKADAAWLLWYCLAVVSKRLMCLAAEAVAKHWLPIICARSHKPETDCCKQPIQLAILQKQPPQLLLQGFICRRGLLQFVGLHSQHRQACRRCRPAAVGIGQASPIAVCAPSLLAAASVAKGDSSSSKSLSASVCQTSRDVDMRSDGRLQ</sequence>
<dbReference type="Proteomes" id="UP000095280">
    <property type="component" value="Unplaced"/>
</dbReference>
<evidence type="ECO:0000313" key="2">
    <source>
        <dbReference type="WBParaSite" id="maker-unitig_30625-snap-gene-0.2-mRNA-1"/>
    </source>
</evidence>
<name>A0A1I8FDM0_9PLAT</name>
<evidence type="ECO:0000313" key="1">
    <source>
        <dbReference type="Proteomes" id="UP000095280"/>
    </source>
</evidence>
<dbReference type="WBParaSite" id="maker-unitig_30625-snap-gene-0.2-mRNA-1">
    <property type="protein sequence ID" value="maker-unitig_30625-snap-gene-0.2-mRNA-1"/>
    <property type="gene ID" value="maker-unitig_30625-snap-gene-0.2"/>
</dbReference>
<dbReference type="AlphaFoldDB" id="A0A1I8FDM0"/>